<evidence type="ECO:0000256" key="7">
    <source>
        <dbReference type="ARBA" id="ARBA00023288"/>
    </source>
</evidence>
<comment type="subcellular location">
    <subcellularLocation>
        <location evidence="1">Membrane</location>
        <topology evidence="1">Lipid-anchor</topology>
    </subcellularLocation>
</comment>
<evidence type="ECO:0000256" key="4">
    <source>
        <dbReference type="ARBA" id="ARBA00022729"/>
    </source>
</evidence>
<evidence type="ECO:0000313" key="10">
    <source>
        <dbReference type="EMBL" id="MFC0389863.1"/>
    </source>
</evidence>
<dbReference type="InterPro" id="IPR038501">
    <property type="entry name" value="Spore_GerAC_C_sf"/>
</dbReference>
<keyword evidence="5" id="KW-0472">Membrane</keyword>
<organism evidence="10 11">
    <name type="scientific">Paenibacillus mendelii</name>
    <dbReference type="NCBI Taxonomy" id="206163"/>
    <lineage>
        <taxon>Bacteria</taxon>
        <taxon>Bacillati</taxon>
        <taxon>Bacillota</taxon>
        <taxon>Bacilli</taxon>
        <taxon>Bacillales</taxon>
        <taxon>Paenibacillaceae</taxon>
        <taxon>Paenibacillus</taxon>
    </lineage>
</organism>
<gene>
    <name evidence="10" type="ORF">ACFFJ8_00590</name>
</gene>
<evidence type="ECO:0000259" key="9">
    <source>
        <dbReference type="Pfam" id="PF25198"/>
    </source>
</evidence>
<keyword evidence="3" id="KW-0309">Germination</keyword>
<accession>A0ABV6J4Y5</accession>
<keyword evidence="4" id="KW-0732">Signal</keyword>
<dbReference type="InterPro" id="IPR046953">
    <property type="entry name" value="Spore_GerAC-like_C"/>
</dbReference>
<dbReference type="Gene3D" id="3.30.300.210">
    <property type="entry name" value="Nutrient germinant receptor protein C, domain 3"/>
    <property type="match status" value="1"/>
</dbReference>
<evidence type="ECO:0000256" key="3">
    <source>
        <dbReference type="ARBA" id="ARBA00022544"/>
    </source>
</evidence>
<keyword evidence="6" id="KW-0564">Palmitate</keyword>
<evidence type="ECO:0000256" key="2">
    <source>
        <dbReference type="ARBA" id="ARBA00007886"/>
    </source>
</evidence>
<feature type="domain" description="Spore germination protein N-terminal" evidence="9">
    <location>
        <begin position="22"/>
        <end position="188"/>
    </location>
</feature>
<dbReference type="PROSITE" id="PS51257">
    <property type="entry name" value="PROKAR_LIPOPROTEIN"/>
    <property type="match status" value="1"/>
</dbReference>
<dbReference type="PANTHER" id="PTHR35789:SF1">
    <property type="entry name" value="SPORE GERMINATION PROTEIN B3"/>
    <property type="match status" value="1"/>
</dbReference>
<feature type="domain" description="Spore germination GerAC-like C-terminal" evidence="8">
    <location>
        <begin position="197"/>
        <end position="363"/>
    </location>
</feature>
<dbReference type="InterPro" id="IPR057336">
    <property type="entry name" value="GerAC_N"/>
</dbReference>
<evidence type="ECO:0000256" key="1">
    <source>
        <dbReference type="ARBA" id="ARBA00004635"/>
    </source>
</evidence>
<proteinExistence type="inferred from homology"/>
<dbReference type="EMBL" id="JBHLVF010000003">
    <property type="protein sequence ID" value="MFC0389863.1"/>
    <property type="molecule type" value="Genomic_DNA"/>
</dbReference>
<evidence type="ECO:0000256" key="5">
    <source>
        <dbReference type="ARBA" id="ARBA00023136"/>
    </source>
</evidence>
<dbReference type="PANTHER" id="PTHR35789">
    <property type="entry name" value="SPORE GERMINATION PROTEIN B3"/>
    <property type="match status" value="1"/>
</dbReference>
<comment type="similarity">
    <text evidence="2">Belongs to the GerABKC lipoprotein family.</text>
</comment>
<evidence type="ECO:0000259" key="8">
    <source>
        <dbReference type="Pfam" id="PF05504"/>
    </source>
</evidence>
<evidence type="ECO:0000256" key="6">
    <source>
        <dbReference type="ARBA" id="ARBA00023139"/>
    </source>
</evidence>
<reference evidence="10 11" key="1">
    <citation type="submission" date="2024-09" db="EMBL/GenBank/DDBJ databases">
        <authorList>
            <person name="Sun Q."/>
            <person name="Mori K."/>
        </authorList>
    </citation>
    <scope>NUCLEOTIDE SEQUENCE [LARGE SCALE GENOMIC DNA]</scope>
    <source>
        <strain evidence="10 11">CCM 4839</strain>
    </source>
</reference>
<dbReference type="Pfam" id="PF25198">
    <property type="entry name" value="Spore_GerAC_N"/>
    <property type="match status" value="1"/>
</dbReference>
<sequence>MINKGVGLCFLGCLVLLTGCNDQRILEETGFIQSASYDELTNNRIVYGISIPIANPEIKATRAFLMTDAMSSKQARTHLSRQTNLQLVSGQLRVALFGLPLAKKGIWRIMDTLIRDPTISEKIKIIIVNGEAAGLLKKNFKEFPRTGQYIDRLIKKEAIRHSTPLTTLYSFSRDYYDDGIDPVVPIIKDTGKTISLDGIALFQDDTYKGKINPEEAVVFAILRGNFKQGEVSLALPKQSQDTTVMLSSLNSSRKVNVKYEDDGNIRINIQIQATATVSEYIGELKLSNDAERREIERVISDQITEQAERILKTLQRFSTDSLGLGTYVRNSMTFAEWQKLNWHDQYPNVNIECRIKLRIKDYGFRR</sequence>
<dbReference type="RefSeq" id="WP_204821816.1">
    <property type="nucleotide sequence ID" value="NZ_JANHOF010000015.1"/>
</dbReference>
<dbReference type="Proteomes" id="UP001589818">
    <property type="component" value="Unassembled WGS sequence"/>
</dbReference>
<keyword evidence="7" id="KW-0449">Lipoprotein</keyword>
<dbReference type="Pfam" id="PF05504">
    <property type="entry name" value="Spore_GerAC"/>
    <property type="match status" value="1"/>
</dbReference>
<dbReference type="InterPro" id="IPR008844">
    <property type="entry name" value="Spore_GerAC-like"/>
</dbReference>
<name>A0ABV6J4Y5_9BACL</name>
<evidence type="ECO:0000313" key="11">
    <source>
        <dbReference type="Proteomes" id="UP001589818"/>
    </source>
</evidence>
<comment type="caution">
    <text evidence="10">The sequence shown here is derived from an EMBL/GenBank/DDBJ whole genome shotgun (WGS) entry which is preliminary data.</text>
</comment>
<dbReference type="NCBIfam" id="TIGR02887">
    <property type="entry name" value="spore_ger_x_C"/>
    <property type="match status" value="1"/>
</dbReference>
<protein>
    <submittedName>
        <fullName evidence="10">Ger(X)C family spore germination protein</fullName>
    </submittedName>
</protein>
<keyword evidence="11" id="KW-1185">Reference proteome</keyword>